<protein>
    <submittedName>
        <fullName evidence="1">Uncharacterized protein</fullName>
    </submittedName>
</protein>
<dbReference type="EMBL" id="BARU01047591">
    <property type="protein sequence ID" value="GAI00499.1"/>
    <property type="molecule type" value="Genomic_DNA"/>
</dbReference>
<sequence length="100" mass="11155">VIWDDGRRLHIPGEIGPGDEFQKDIYIVAPENPGRYILQYDLVHEKVTWFSTAGVMPLGVDVDVGRVIDKSITGRTYIIISNGNGISGSAVKFKDYLKVY</sequence>
<gene>
    <name evidence="1" type="ORF">S03H2_71231</name>
</gene>
<comment type="caution">
    <text evidence="1">The sequence shown here is derived from an EMBL/GenBank/DDBJ whole genome shotgun (WGS) entry which is preliminary data.</text>
</comment>
<accession>X1M2A4</accession>
<reference evidence="1" key="1">
    <citation type="journal article" date="2014" name="Front. Microbiol.">
        <title>High frequency of phylogenetically diverse reductive dehalogenase-homologous genes in deep subseafloor sedimentary metagenomes.</title>
        <authorList>
            <person name="Kawai M."/>
            <person name="Futagami T."/>
            <person name="Toyoda A."/>
            <person name="Takaki Y."/>
            <person name="Nishi S."/>
            <person name="Hori S."/>
            <person name="Arai W."/>
            <person name="Tsubouchi T."/>
            <person name="Morono Y."/>
            <person name="Uchiyama I."/>
            <person name="Ito T."/>
            <person name="Fujiyama A."/>
            <person name="Inagaki F."/>
            <person name="Takami H."/>
        </authorList>
    </citation>
    <scope>NUCLEOTIDE SEQUENCE</scope>
    <source>
        <strain evidence="1">Expedition CK06-06</strain>
    </source>
</reference>
<name>X1M2A4_9ZZZZ</name>
<evidence type="ECO:0000313" key="1">
    <source>
        <dbReference type="EMBL" id="GAI00499.1"/>
    </source>
</evidence>
<dbReference type="AlphaFoldDB" id="X1M2A4"/>
<feature type="non-terminal residue" evidence="1">
    <location>
        <position position="100"/>
    </location>
</feature>
<proteinExistence type="predicted"/>
<feature type="non-terminal residue" evidence="1">
    <location>
        <position position="1"/>
    </location>
</feature>
<organism evidence="1">
    <name type="scientific">marine sediment metagenome</name>
    <dbReference type="NCBI Taxonomy" id="412755"/>
    <lineage>
        <taxon>unclassified sequences</taxon>
        <taxon>metagenomes</taxon>
        <taxon>ecological metagenomes</taxon>
    </lineage>
</organism>